<dbReference type="InterPro" id="IPR034660">
    <property type="entry name" value="DinB/YfiT-like"/>
</dbReference>
<dbReference type="Gene3D" id="1.20.120.450">
    <property type="entry name" value="dinb family like domain"/>
    <property type="match status" value="1"/>
</dbReference>
<gene>
    <name evidence="1" type="ORF">AV649_09660</name>
</gene>
<evidence type="ECO:0000313" key="2">
    <source>
        <dbReference type="Proteomes" id="UP000076510"/>
    </source>
</evidence>
<dbReference type="RefSeq" id="WP_048004473.1">
    <property type="nucleotide sequence ID" value="NZ_LQQY01000046.1"/>
</dbReference>
<proteinExistence type="predicted"/>
<reference evidence="2" key="1">
    <citation type="submission" date="2016-01" db="EMBL/GenBank/DDBJ databases">
        <title>Whole genome sequencing of Bhargavaea cecembensis T14.</title>
        <authorList>
            <person name="Hong K.W."/>
        </authorList>
    </citation>
    <scope>NUCLEOTIDE SEQUENCE [LARGE SCALE GENOMIC DNA]</scope>
    <source>
        <strain evidence="2">M19</strain>
    </source>
</reference>
<accession>A0A0J5TGE8</accession>
<name>A0A0J5TGE8_9BACI</name>
<evidence type="ECO:0000313" key="1">
    <source>
        <dbReference type="EMBL" id="KZE43728.1"/>
    </source>
</evidence>
<dbReference type="EMBL" id="LQQY01000046">
    <property type="protein sequence ID" value="KZE43728.1"/>
    <property type="molecule type" value="Genomic_DNA"/>
</dbReference>
<protein>
    <submittedName>
        <fullName evidence="1">Uncharacterized protein</fullName>
    </submittedName>
</protein>
<dbReference type="AlphaFoldDB" id="A0A0J5TGE8"/>
<comment type="caution">
    <text evidence="1">The sequence shown here is derived from an EMBL/GenBank/DDBJ whole genome shotgun (WGS) entry which is preliminary data.</text>
</comment>
<dbReference type="Pfam" id="PF04978">
    <property type="entry name" value="MST"/>
    <property type="match status" value="1"/>
</dbReference>
<dbReference type="PATRIC" id="fig|189381.10.peg.3807"/>
<dbReference type="Proteomes" id="UP000076510">
    <property type="component" value="Unassembled WGS sequence"/>
</dbReference>
<sequence length="176" mass="20304">MTVIDYRITSKEGFDPKIGELISMLEHTRSVTMEELCGISREELDYVDGPGGNTIGSLLMHIAAIERIHQILSFDERDLTQDESDTWGKALNLGEGANKQYHGLEAAAYLEALQEVRSVTLASFSRFSDQWLQEERKWGNGVSHNFHYIWYHVMEDEINHRGQIRLLRRKYRACSN</sequence>
<dbReference type="OrthoDB" id="117483at2"/>
<dbReference type="SUPFAM" id="SSF109854">
    <property type="entry name" value="DinB/YfiT-like putative metalloenzymes"/>
    <property type="match status" value="1"/>
</dbReference>
<dbReference type="InterPro" id="IPR007061">
    <property type="entry name" value="MST-like"/>
</dbReference>
<organism evidence="1 2">
    <name type="scientific">Rossellomorea marisflavi</name>
    <dbReference type="NCBI Taxonomy" id="189381"/>
    <lineage>
        <taxon>Bacteria</taxon>
        <taxon>Bacillati</taxon>
        <taxon>Bacillota</taxon>
        <taxon>Bacilli</taxon>
        <taxon>Bacillales</taxon>
        <taxon>Bacillaceae</taxon>
        <taxon>Rossellomorea</taxon>
    </lineage>
</organism>